<sequence>MEGTSTGGIPAAVHPTPPRFPPFLLKTLFTAVVGGVTYALTNIANQPEVWKLTASIFLGGAALIVQYMVDFEGRLGSVEDTLAEHNAEMKELVARGFARINEVTELFGLVDRSTLQTEKVTKLLLSATEAGSGAPPIMQSFISKQITGLTDLMEALTRKLVDYEGEDHDWIVALTQCANNTIDATSTPVDRGFWTSELGQRYLRAQRDAIKERQVRIRRLFIVRTPEDNGPELGQLCDDQQSLGIEVRVLVLSELSPIVRMDETLDFIVFDDSMSYEIAADLRDVNTRTVMDWRPDRVARRAQRFAALWEAGE</sequence>
<name>A0ABS2TX15_9ACTN</name>
<keyword evidence="1" id="KW-0812">Transmembrane</keyword>
<keyword evidence="3" id="KW-1185">Reference proteome</keyword>
<comment type="caution">
    <text evidence="2">The sequence shown here is derived from an EMBL/GenBank/DDBJ whole genome shotgun (WGS) entry which is preliminary data.</text>
</comment>
<gene>
    <name evidence="2" type="ORF">ITX44_24400</name>
</gene>
<feature type="transmembrane region" description="Helical" evidence="1">
    <location>
        <begin position="20"/>
        <end position="40"/>
    </location>
</feature>
<dbReference type="RefSeq" id="WP_205359479.1">
    <property type="nucleotide sequence ID" value="NZ_JADKYB010000013.1"/>
</dbReference>
<reference evidence="2 3" key="1">
    <citation type="submission" date="2021-01" db="EMBL/GenBank/DDBJ databases">
        <title>Streptomyces acididurans sp. nov., isolated from a peat swamp forest soil.</title>
        <authorList>
            <person name="Chantavorakit T."/>
            <person name="Duangmal K."/>
        </authorList>
    </citation>
    <scope>NUCLEOTIDE SEQUENCE [LARGE SCALE GENOMIC DNA]</scope>
    <source>
        <strain evidence="2 3">KK5PA1</strain>
    </source>
</reference>
<dbReference type="Proteomes" id="UP000749040">
    <property type="component" value="Unassembled WGS sequence"/>
</dbReference>
<protein>
    <submittedName>
        <fullName evidence="2">Uncharacterized protein</fullName>
    </submittedName>
</protein>
<dbReference type="EMBL" id="JADKYB010000013">
    <property type="protein sequence ID" value="MBM9507627.1"/>
    <property type="molecule type" value="Genomic_DNA"/>
</dbReference>
<keyword evidence="1" id="KW-1133">Transmembrane helix</keyword>
<evidence type="ECO:0000313" key="3">
    <source>
        <dbReference type="Proteomes" id="UP000749040"/>
    </source>
</evidence>
<evidence type="ECO:0000313" key="2">
    <source>
        <dbReference type="EMBL" id="MBM9507627.1"/>
    </source>
</evidence>
<accession>A0ABS2TX15</accession>
<keyword evidence="1" id="KW-0472">Membrane</keyword>
<proteinExistence type="predicted"/>
<feature type="transmembrane region" description="Helical" evidence="1">
    <location>
        <begin position="52"/>
        <end position="69"/>
    </location>
</feature>
<organism evidence="2 3">
    <name type="scientific">Actinacidiphila acididurans</name>
    <dbReference type="NCBI Taxonomy" id="2784346"/>
    <lineage>
        <taxon>Bacteria</taxon>
        <taxon>Bacillati</taxon>
        <taxon>Actinomycetota</taxon>
        <taxon>Actinomycetes</taxon>
        <taxon>Kitasatosporales</taxon>
        <taxon>Streptomycetaceae</taxon>
        <taxon>Actinacidiphila</taxon>
    </lineage>
</organism>
<evidence type="ECO:0000256" key="1">
    <source>
        <dbReference type="SAM" id="Phobius"/>
    </source>
</evidence>